<dbReference type="Proteomes" id="UP000092177">
    <property type="component" value="Chromosome 9"/>
</dbReference>
<feature type="region of interest" description="Disordered" evidence="1">
    <location>
        <begin position="101"/>
        <end position="134"/>
    </location>
</feature>
<evidence type="ECO:0000313" key="2">
    <source>
        <dbReference type="EMBL" id="OBR03376.1"/>
    </source>
</evidence>
<organism evidence="2 3">
    <name type="scientific">Colletotrichum higginsianum (strain IMI 349063)</name>
    <name type="common">Crucifer anthracnose fungus</name>
    <dbReference type="NCBI Taxonomy" id="759273"/>
    <lineage>
        <taxon>Eukaryota</taxon>
        <taxon>Fungi</taxon>
        <taxon>Dikarya</taxon>
        <taxon>Ascomycota</taxon>
        <taxon>Pezizomycotina</taxon>
        <taxon>Sordariomycetes</taxon>
        <taxon>Hypocreomycetidae</taxon>
        <taxon>Glomerellales</taxon>
        <taxon>Glomerellaceae</taxon>
        <taxon>Colletotrichum</taxon>
        <taxon>Colletotrichum destructivum species complex</taxon>
    </lineage>
</organism>
<dbReference type="GeneID" id="28871584"/>
<proteinExistence type="predicted"/>
<comment type="caution">
    <text evidence="2">The sequence shown here is derived from an EMBL/GenBank/DDBJ whole genome shotgun (WGS) entry which is preliminary data.</text>
</comment>
<accession>A0A1B7XUE3</accession>
<evidence type="ECO:0000313" key="3">
    <source>
        <dbReference type="Proteomes" id="UP000092177"/>
    </source>
</evidence>
<feature type="region of interest" description="Disordered" evidence="1">
    <location>
        <begin position="1"/>
        <end position="21"/>
    </location>
</feature>
<keyword evidence="3" id="KW-1185">Reference proteome</keyword>
<evidence type="ECO:0000256" key="1">
    <source>
        <dbReference type="SAM" id="MobiDB-lite"/>
    </source>
</evidence>
<feature type="compositionally biased region" description="Basic and acidic residues" evidence="1">
    <location>
        <begin position="285"/>
        <end position="299"/>
    </location>
</feature>
<dbReference type="KEGG" id="chig:CH63R_12503"/>
<feature type="region of interest" description="Disordered" evidence="1">
    <location>
        <begin position="178"/>
        <end position="201"/>
    </location>
</feature>
<dbReference type="AlphaFoldDB" id="A0A1B7XUE3"/>
<sequence length="299" mass="31812">MRVTQPEVPVARDSEAAKQAGRRLFFNEVPETPSKASRRGRRPQRRVLNAEIKIIPSLIWGPSSTSSNSTEETRDTEAKLRNTLLGQPTYTDWGFWARPSGGGERAITATGHGRAGQGRQGSRADQEEKGSSGLTREFVLQVIGTLPQHRERPTLEPSWGWLSTSSWMPIPLASEGCPAGNQQQGKRRGVGGKATNPTKGFGLVSRGQQGYVGVLATEVWITTMVDGGSKPSFGGTGELPLVLVVINQQATPAEDGAISSLFSNMPFSIFPLGAGAAGAGAGLEPSRDAAGLERPGKPW</sequence>
<feature type="region of interest" description="Disordered" evidence="1">
    <location>
        <begin position="280"/>
        <end position="299"/>
    </location>
</feature>
<dbReference type="RefSeq" id="XP_018151894.1">
    <property type="nucleotide sequence ID" value="XM_018307477.1"/>
</dbReference>
<protein>
    <submittedName>
        <fullName evidence="2">Uncharacterized protein</fullName>
    </submittedName>
</protein>
<reference evidence="3" key="1">
    <citation type="journal article" date="2017" name="BMC Genomics">
        <title>Gapless genome assembly of Colletotrichum higginsianum reveals chromosome structure and association of transposable elements with secondary metabolite gene clusters.</title>
        <authorList>
            <person name="Dallery J.-F."/>
            <person name="Lapalu N."/>
            <person name="Zampounis A."/>
            <person name="Pigne S."/>
            <person name="Luyten I."/>
            <person name="Amselem J."/>
            <person name="Wittenberg A.H.J."/>
            <person name="Zhou S."/>
            <person name="de Queiroz M.V."/>
            <person name="Robin G.P."/>
            <person name="Auger A."/>
            <person name="Hainaut M."/>
            <person name="Henrissat B."/>
            <person name="Kim K.-T."/>
            <person name="Lee Y.-H."/>
            <person name="Lespinet O."/>
            <person name="Schwartz D.C."/>
            <person name="Thon M.R."/>
            <person name="O'Connell R.J."/>
        </authorList>
    </citation>
    <scope>NUCLEOTIDE SEQUENCE [LARGE SCALE GENOMIC DNA]</scope>
    <source>
        <strain evidence="3">IMI 349063</strain>
    </source>
</reference>
<gene>
    <name evidence="2" type="ORF">CH63R_12503</name>
</gene>
<name>A0A1B7XUE3_COLHI</name>
<dbReference type="EMBL" id="LTAN01000009">
    <property type="protein sequence ID" value="OBR03376.1"/>
    <property type="molecule type" value="Genomic_DNA"/>
</dbReference>
<dbReference type="VEuPathDB" id="FungiDB:CH63R_12503"/>